<keyword evidence="2" id="KW-1185">Reference proteome</keyword>
<protein>
    <submittedName>
        <fullName evidence="1">Uncharacterized protein</fullName>
    </submittedName>
</protein>
<sequence>MYRTYTDYINKTTLTVPGEFIDVKTGDTIAVSSKVREQIEYHADNQTLIHLVLSALTNYLQPRRMNVGTKEILNELSEIKQLLHQGSFTNIPLSKTTTAPKKMMFDLKDVDDILEEFGG</sequence>
<dbReference type="Proteomes" id="UP000282892">
    <property type="component" value="Chromosome"/>
</dbReference>
<gene>
    <name evidence="1" type="ORF">CHR53_27910</name>
</gene>
<dbReference type="STRING" id="1193713.GCA_001636315_02506"/>
<dbReference type="KEGG" id="nmk:CHR53_27910"/>
<organism evidence="1 2">
    <name type="scientific">Neobacillus mesonae</name>
    <dbReference type="NCBI Taxonomy" id="1193713"/>
    <lineage>
        <taxon>Bacteria</taxon>
        <taxon>Bacillati</taxon>
        <taxon>Bacillota</taxon>
        <taxon>Bacilli</taxon>
        <taxon>Bacillales</taxon>
        <taxon>Bacillaceae</taxon>
        <taxon>Neobacillus</taxon>
    </lineage>
</organism>
<name>A0A3Q9R0I2_9BACI</name>
<dbReference type="RefSeq" id="WP_066389873.1">
    <property type="nucleotide sequence ID" value="NZ_CP022572.1"/>
</dbReference>
<reference evidence="1 2" key="1">
    <citation type="submission" date="2017-07" db="EMBL/GenBank/DDBJ databases">
        <title>The complete genome sequence of Bacillus mesonae strain H20-5, an efficient strain improving plant abiotic stress resistance.</title>
        <authorList>
            <person name="Kim S.Y."/>
            <person name="Song H."/>
            <person name="Sang M.K."/>
            <person name="Weon H.-Y."/>
            <person name="Song J."/>
        </authorList>
    </citation>
    <scope>NUCLEOTIDE SEQUENCE [LARGE SCALE GENOMIC DNA]</scope>
    <source>
        <strain evidence="1 2">H20-5</strain>
    </source>
</reference>
<dbReference type="EMBL" id="CP022572">
    <property type="protein sequence ID" value="AZU64747.1"/>
    <property type="molecule type" value="Genomic_DNA"/>
</dbReference>
<proteinExistence type="predicted"/>
<dbReference type="AlphaFoldDB" id="A0A3Q9R0I2"/>
<evidence type="ECO:0000313" key="1">
    <source>
        <dbReference type="EMBL" id="AZU64747.1"/>
    </source>
</evidence>
<accession>A0A3Q9R0I2</accession>
<dbReference type="OrthoDB" id="2454482at2"/>
<evidence type="ECO:0000313" key="2">
    <source>
        <dbReference type="Proteomes" id="UP000282892"/>
    </source>
</evidence>